<accession>A0A4T2GRR7</accession>
<evidence type="ECO:0000313" key="2">
    <source>
        <dbReference type="Proteomes" id="UP000309259"/>
    </source>
</evidence>
<sequence>MVLFAIRGRLTEIKGEDTILSTRLSVEAIGVTLQEICGEWKTTPEQITSNSGALARFDDSADIQIVISSKAGLFTSSIYGVQVYVDDLGDKREVQLVALGNSGLSKILYGSQVVKMSESLKRRDIIAERIMQYSAQ</sequence>
<evidence type="ECO:0000313" key="1">
    <source>
        <dbReference type="EMBL" id="TII01622.1"/>
    </source>
</evidence>
<protein>
    <submittedName>
        <fullName evidence="1">Uncharacterized protein</fullName>
    </submittedName>
</protein>
<name>A0A4T2GRR7_STRSU</name>
<gene>
    <name evidence="1" type="ORF">FAJ35_07360</name>
</gene>
<dbReference type="Proteomes" id="UP000309259">
    <property type="component" value="Unassembled WGS sequence"/>
</dbReference>
<comment type="caution">
    <text evidence="1">The sequence shown here is derived from an EMBL/GenBank/DDBJ whole genome shotgun (WGS) entry which is preliminary data.</text>
</comment>
<reference evidence="1 2" key="1">
    <citation type="submission" date="2019-04" db="EMBL/GenBank/DDBJ databases">
        <title>Genome analysis of Streptococcus suis strain WUSS327.</title>
        <authorList>
            <person name="Chen H."/>
            <person name="Gao X."/>
            <person name="Wu Z."/>
        </authorList>
    </citation>
    <scope>NUCLEOTIDE SEQUENCE [LARGE SCALE GENOMIC DNA]</scope>
    <source>
        <strain evidence="1 2">WUSS327</strain>
    </source>
</reference>
<dbReference type="AlphaFoldDB" id="A0A4T2GRR7"/>
<organism evidence="1 2">
    <name type="scientific">Streptococcus suis</name>
    <dbReference type="NCBI Taxonomy" id="1307"/>
    <lineage>
        <taxon>Bacteria</taxon>
        <taxon>Bacillati</taxon>
        <taxon>Bacillota</taxon>
        <taxon>Bacilli</taxon>
        <taxon>Lactobacillales</taxon>
        <taxon>Streptococcaceae</taxon>
        <taxon>Streptococcus</taxon>
    </lineage>
</organism>
<proteinExistence type="predicted"/>
<dbReference type="EMBL" id="SSXL01000024">
    <property type="protein sequence ID" value="TII01622.1"/>
    <property type="molecule type" value="Genomic_DNA"/>
</dbReference>